<proteinExistence type="predicted"/>
<sequence length="237" mass="26148">MAPHAKWLEPDKERLIDYVYNQRAELGEGGNLNKQIANGLAAHFVQPPPAQGGTKTASACKTQWQKVCLTLFESKSITESSGWPYDDELGFQVTPKNANAWDSFKTVHPIFAPFANVGWPHYEKMAGMCPWVAKGTHVLNVAGSQFTQLSSDYDQSTQSQSTDPSSQSTQSQLMDPSSQSTQSQSSQTLAKDSSSQLINVLDDSDNELDESVRPESSQFIIKESVKPELVKQLLSIY</sequence>
<feature type="compositionally biased region" description="Polar residues" evidence="1">
    <location>
        <begin position="189"/>
        <end position="198"/>
    </location>
</feature>
<organism evidence="2 3">
    <name type="scientific">Rhodocollybia butyracea</name>
    <dbReference type="NCBI Taxonomy" id="206335"/>
    <lineage>
        <taxon>Eukaryota</taxon>
        <taxon>Fungi</taxon>
        <taxon>Dikarya</taxon>
        <taxon>Basidiomycota</taxon>
        <taxon>Agaricomycotina</taxon>
        <taxon>Agaricomycetes</taxon>
        <taxon>Agaricomycetidae</taxon>
        <taxon>Agaricales</taxon>
        <taxon>Marasmiineae</taxon>
        <taxon>Omphalotaceae</taxon>
        <taxon>Rhodocollybia</taxon>
    </lineage>
</organism>
<dbReference type="OrthoDB" id="3186724at2759"/>
<feature type="compositionally biased region" description="Low complexity" evidence="1">
    <location>
        <begin position="150"/>
        <end position="188"/>
    </location>
</feature>
<accession>A0A9P5P5T8</accession>
<dbReference type="Proteomes" id="UP000772434">
    <property type="component" value="Unassembled WGS sequence"/>
</dbReference>
<dbReference type="AlphaFoldDB" id="A0A9P5P5T8"/>
<evidence type="ECO:0008006" key="4">
    <source>
        <dbReference type="Google" id="ProtNLM"/>
    </source>
</evidence>
<evidence type="ECO:0000313" key="2">
    <source>
        <dbReference type="EMBL" id="KAF9035999.1"/>
    </source>
</evidence>
<feature type="region of interest" description="Disordered" evidence="1">
    <location>
        <begin position="150"/>
        <end position="217"/>
    </location>
</feature>
<protein>
    <recommendedName>
        <fullName evidence="4">Myb-like domain-containing protein</fullName>
    </recommendedName>
</protein>
<name>A0A9P5P5T8_9AGAR</name>
<reference evidence="2" key="1">
    <citation type="submission" date="2020-11" db="EMBL/GenBank/DDBJ databases">
        <authorList>
            <consortium name="DOE Joint Genome Institute"/>
            <person name="Ahrendt S."/>
            <person name="Riley R."/>
            <person name="Andreopoulos W."/>
            <person name="Labutti K."/>
            <person name="Pangilinan J."/>
            <person name="Ruiz-Duenas F.J."/>
            <person name="Barrasa J.M."/>
            <person name="Sanchez-Garcia M."/>
            <person name="Camarero S."/>
            <person name="Miyauchi S."/>
            <person name="Serrano A."/>
            <person name="Linde D."/>
            <person name="Babiker R."/>
            <person name="Drula E."/>
            <person name="Ayuso-Fernandez I."/>
            <person name="Pacheco R."/>
            <person name="Padilla G."/>
            <person name="Ferreira P."/>
            <person name="Barriuso J."/>
            <person name="Kellner H."/>
            <person name="Castanera R."/>
            <person name="Alfaro M."/>
            <person name="Ramirez L."/>
            <person name="Pisabarro A.G."/>
            <person name="Kuo A."/>
            <person name="Tritt A."/>
            <person name="Lipzen A."/>
            <person name="He G."/>
            <person name="Yan M."/>
            <person name="Ng V."/>
            <person name="Cullen D."/>
            <person name="Martin F."/>
            <person name="Rosso M.-N."/>
            <person name="Henrissat B."/>
            <person name="Hibbett D."/>
            <person name="Martinez A.T."/>
            <person name="Grigoriev I.V."/>
        </authorList>
    </citation>
    <scope>NUCLEOTIDE SEQUENCE</scope>
    <source>
        <strain evidence="2">AH 40177</strain>
    </source>
</reference>
<comment type="caution">
    <text evidence="2">The sequence shown here is derived from an EMBL/GenBank/DDBJ whole genome shotgun (WGS) entry which is preliminary data.</text>
</comment>
<evidence type="ECO:0000313" key="3">
    <source>
        <dbReference type="Proteomes" id="UP000772434"/>
    </source>
</evidence>
<dbReference type="EMBL" id="JADNRY010000612">
    <property type="protein sequence ID" value="KAF9035999.1"/>
    <property type="molecule type" value="Genomic_DNA"/>
</dbReference>
<keyword evidence="3" id="KW-1185">Reference proteome</keyword>
<gene>
    <name evidence="2" type="ORF">BDP27DRAFT_1245453</name>
</gene>
<evidence type="ECO:0000256" key="1">
    <source>
        <dbReference type="SAM" id="MobiDB-lite"/>
    </source>
</evidence>